<dbReference type="PROSITE" id="PS50968">
    <property type="entry name" value="BIOTINYL_LIPOYL"/>
    <property type="match status" value="1"/>
</dbReference>
<proteinExistence type="predicted"/>
<dbReference type="AlphaFoldDB" id="A0A0P9H446"/>
<dbReference type="SUPFAM" id="SSF51230">
    <property type="entry name" value="Single hybrid motif"/>
    <property type="match status" value="1"/>
</dbReference>
<dbReference type="PANTHER" id="PTHR45266">
    <property type="entry name" value="OXALOACETATE DECARBOXYLASE ALPHA CHAIN"/>
    <property type="match status" value="1"/>
</dbReference>
<keyword evidence="1" id="KW-0092">Biotin</keyword>
<gene>
    <name evidence="3" type="ORF">SE17_36430</name>
</gene>
<evidence type="ECO:0000313" key="3">
    <source>
        <dbReference type="EMBL" id="KPV48744.1"/>
    </source>
</evidence>
<dbReference type="CDD" id="cd06850">
    <property type="entry name" value="biotinyl_domain"/>
    <property type="match status" value="1"/>
</dbReference>
<dbReference type="EMBL" id="LJCR01002430">
    <property type="protein sequence ID" value="KPV48744.1"/>
    <property type="molecule type" value="Genomic_DNA"/>
</dbReference>
<dbReference type="Gene3D" id="2.40.50.100">
    <property type="match status" value="1"/>
</dbReference>
<evidence type="ECO:0000313" key="4">
    <source>
        <dbReference type="Proteomes" id="UP000050509"/>
    </source>
</evidence>
<comment type="caution">
    <text evidence="3">The sequence shown here is derived from an EMBL/GenBank/DDBJ whole genome shotgun (WGS) entry which is preliminary data.</text>
</comment>
<reference evidence="3 4" key="1">
    <citation type="submission" date="2015-09" db="EMBL/GenBank/DDBJ databases">
        <title>Draft genome sequence of Kouleothrix aurantiaca JCM 19913.</title>
        <authorList>
            <person name="Hemp J."/>
        </authorList>
    </citation>
    <scope>NUCLEOTIDE SEQUENCE [LARGE SCALE GENOMIC DNA]</scope>
    <source>
        <strain evidence="3 4">COM-B</strain>
    </source>
</reference>
<dbReference type="InterPro" id="IPR000089">
    <property type="entry name" value="Biotin_lipoyl"/>
</dbReference>
<dbReference type="FunFam" id="2.40.50.100:FF:000003">
    <property type="entry name" value="Acetyl-CoA carboxylase biotin carboxyl carrier protein"/>
    <property type="match status" value="1"/>
</dbReference>
<dbReference type="Proteomes" id="UP000050509">
    <property type="component" value="Unassembled WGS sequence"/>
</dbReference>
<evidence type="ECO:0000259" key="2">
    <source>
        <dbReference type="PROSITE" id="PS50968"/>
    </source>
</evidence>
<sequence>MNKIQVRIDEESFDVDVQVDPRSGITATIAGEELPITFGYHGDGSVAWALVGGRSYEIELDPQLHWLHTTRGLHRLELHDREAQAQRPASGDGRVKAPIPGTIARLLVRPGEEVVAGQPLLVLEAMKMENEIRAPRAGAIEQLNIAVGQSVTLGTLMVEIG</sequence>
<evidence type="ECO:0000256" key="1">
    <source>
        <dbReference type="ARBA" id="ARBA00023267"/>
    </source>
</evidence>
<dbReference type="PANTHER" id="PTHR45266:SF3">
    <property type="entry name" value="OXALOACETATE DECARBOXYLASE ALPHA CHAIN"/>
    <property type="match status" value="1"/>
</dbReference>
<dbReference type="InterPro" id="IPR001882">
    <property type="entry name" value="Biotin_BS"/>
</dbReference>
<organism evidence="3 4">
    <name type="scientific">Kouleothrix aurantiaca</name>
    <dbReference type="NCBI Taxonomy" id="186479"/>
    <lineage>
        <taxon>Bacteria</taxon>
        <taxon>Bacillati</taxon>
        <taxon>Chloroflexota</taxon>
        <taxon>Chloroflexia</taxon>
        <taxon>Chloroflexales</taxon>
        <taxon>Roseiflexineae</taxon>
        <taxon>Roseiflexaceae</taxon>
        <taxon>Kouleothrix</taxon>
    </lineage>
</organism>
<protein>
    <recommendedName>
        <fullName evidence="2">Lipoyl-binding domain-containing protein</fullName>
    </recommendedName>
</protein>
<feature type="domain" description="Lipoyl-binding" evidence="2">
    <location>
        <begin position="84"/>
        <end position="161"/>
    </location>
</feature>
<dbReference type="Pfam" id="PF00364">
    <property type="entry name" value="Biotin_lipoyl"/>
    <property type="match status" value="1"/>
</dbReference>
<keyword evidence="4" id="KW-1185">Reference proteome</keyword>
<dbReference type="PROSITE" id="PS00188">
    <property type="entry name" value="BIOTIN"/>
    <property type="match status" value="1"/>
</dbReference>
<name>A0A0P9H446_9CHLR</name>
<accession>A0A0P9H446</accession>
<dbReference type="InterPro" id="IPR011053">
    <property type="entry name" value="Single_hybrid_motif"/>
</dbReference>
<dbReference type="InterPro" id="IPR050709">
    <property type="entry name" value="Biotin_Carboxyl_Carrier/Decarb"/>
</dbReference>